<sequence length="336" mass="36721">MTKQAFEKKKLGRICRAHTNIALIKYWGKADRDLIIPNNNSLSLTLDAFYTDTQVVFDPDLDQDQLWLDGKQEKGSALTKAQVILDLVRDQAQLDWPAKITSHNQVATAAGLASSASGLAALAGASADALDLGLSPTDLSRLARRGSGSASRSIFGGFVEWEKGHDDSSSFAKPIDLAQWDIAMLFVIVSDRPKAISSSQGMQLTQETSDFYQAWLDSLDQDLADIKSAIQAQDLDQVGSIAERNALKMHATNLAAKPPFTYWTKESLALMQEVWDRRKAGQSLYFTMDAGPNVKVIGREADLKAFKADLSQDWPDKHLVLAKPGPGLAFIDGPLN</sequence>
<dbReference type="PIRSF" id="PIRSF015950">
    <property type="entry name" value="Mev_P_decrbx"/>
    <property type="match status" value="1"/>
</dbReference>
<reference evidence="10 11" key="1">
    <citation type="submission" date="2012-09" db="EMBL/GenBank/DDBJ databases">
        <title>The Genome Sequence of Alloiococcus otitis ATCC 51267.</title>
        <authorList>
            <consortium name="The Broad Institute Genome Sequencing Platform"/>
            <person name="Earl A."/>
            <person name="Ward D."/>
            <person name="Feldgarden M."/>
            <person name="Gevers D."/>
            <person name="Huys G."/>
            <person name="Walker B."/>
            <person name="Young S.K."/>
            <person name="Zeng Q."/>
            <person name="Gargeya S."/>
            <person name="Fitzgerald M."/>
            <person name="Haas B."/>
            <person name="Abouelleil A."/>
            <person name="Alvarado L."/>
            <person name="Arachchi H.M."/>
            <person name="Berlin A.M."/>
            <person name="Chapman S.B."/>
            <person name="Goldberg J."/>
            <person name="Griggs A."/>
            <person name="Gujja S."/>
            <person name="Hansen M."/>
            <person name="Howarth C."/>
            <person name="Imamovic A."/>
            <person name="Larimer J."/>
            <person name="McCowen C."/>
            <person name="Montmayeur A."/>
            <person name="Murphy C."/>
            <person name="Neiman D."/>
            <person name="Pearson M."/>
            <person name="Priest M."/>
            <person name="Roberts A."/>
            <person name="Saif S."/>
            <person name="Shea T."/>
            <person name="Sisk P."/>
            <person name="Sykes S."/>
            <person name="Wortman J."/>
            <person name="Nusbaum C."/>
            <person name="Birren B."/>
        </authorList>
    </citation>
    <scope>NUCLEOTIDE SEQUENCE [LARGE SCALE GENOMIC DNA]</scope>
    <source>
        <strain evidence="10 11">ATCC 51267</strain>
    </source>
</reference>
<evidence type="ECO:0000259" key="8">
    <source>
        <dbReference type="Pfam" id="PF18376"/>
    </source>
</evidence>
<dbReference type="STRING" id="883081.HMPREF9698_01421"/>
<dbReference type="SUPFAM" id="SSF54211">
    <property type="entry name" value="Ribosomal protein S5 domain 2-like"/>
    <property type="match status" value="1"/>
</dbReference>
<keyword evidence="7" id="KW-0456">Lyase</keyword>
<dbReference type="RefSeq" id="WP_003778508.1">
    <property type="nucleotide sequence ID" value="NZ_JH992960.1"/>
</dbReference>
<evidence type="ECO:0000256" key="1">
    <source>
        <dbReference type="ARBA" id="ARBA00008831"/>
    </source>
</evidence>
<dbReference type="OrthoDB" id="5498344at2"/>
<dbReference type="FunFam" id="3.30.230.10:FF:000072">
    <property type="entry name" value="Diphosphomevalonate decarboxylase"/>
    <property type="match status" value="1"/>
</dbReference>
<comment type="caution">
    <text evidence="10">The sequence shown here is derived from an EMBL/GenBank/DDBJ whole genome shotgun (WGS) entry which is preliminary data.</text>
</comment>
<dbReference type="InterPro" id="IPR041431">
    <property type="entry name" value="Mvd1_C"/>
</dbReference>
<dbReference type="PANTHER" id="PTHR10977:SF3">
    <property type="entry name" value="DIPHOSPHOMEVALONATE DECARBOXYLASE"/>
    <property type="match status" value="1"/>
</dbReference>
<evidence type="ECO:0000313" key="11">
    <source>
        <dbReference type="Proteomes" id="UP000009875"/>
    </source>
</evidence>
<dbReference type="EC" id="4.1.1.33" evidence="2"/>
<feature type="domain" description="Diphosphomevalonate decarboxylase-like N-terminal" evidence="9">
    <location>
        <begin position="17"/>
        <end position="172"/>
    </location>
</feature>
<evidence type="ECO:0000256" key="6">
    <source>
        <dbReference type="ARBA" id="ARBA00023098"/>
    </source>
</evidence>
<dbReference type="Pfam" id="PF18376">
    <property type="entry name" value="MDD_C"/>
    <property type="match status" value="1"/>
</dbReference>
<protein>
    <recommendedName>
        <fullName evidence="2">diphosphomevalonate decarboxylase</fullName>
        <ecNumber evidence="2">4.1.1.33</ecNumber>
    </recommendedName>
</protein>
<evidence type="ECO:0000256" key="4">
    <source>
        <dbReference type="ARBA" id="ARBA00022741"/>
    </source>
</evidence>
<evidence type="ECO:0000256" key="2">
    <source>
        <dbReference type="ARBA" id="ARBA00012296"/>
    </source>
</evidence>
<dbReference type="SUPFAM" id="SSF55060">
    <property type="entry name" value="GHMP Kinase, C-terminal domain"/>
    <property type="match status" value="1"/>
</dbReference>
<dbReference type="InterPro" id="IPR053859">
    <property type="entry name" value="MVD-like_N"/>
</dbReference>
<dbReference type="Gene3D" id="3.30.70.890">
    <property type="entry name" value="GHMP kinase, C-terminal domain"/>
    <property type="match status" value="1"/>
</dbReference>
<dbReference type="NCBIfam" id="TIGR01240">
    <property type="entry name" value="mevDPdecarb"/>
    <property type="match status" value="1"/>
</dbReference>
<comment type="similarity">
    <text evidence="1">Belongs to the diphosphomevalonate decarboxylase family.</text>
</comment>
<dbReference type="PATRIC" id="fig|883081.3.peg.1256"/>
<evidence type="ECO:0000256" key="7">
    <source>
        <dbReference type="ARBA" id="ARBA00023239"/>
    </source>
</evidence>
<evidence type="ECO:0000256" key="3">
    <source>
        <dbReference type="ARBA" id="ARBA00022516"/>
    </source>
</evidence>
<dbReference type="EMBL" id="AGXA01000022">
    <property type="protein sequence ID" value="EKU93260.1"/>
    <property type="molecule type" value="Genomic_DNA"/>
</dbReference>
<dbReference type="InterPro" id="IPR005935">
    <property type="entry name" value="Mev_decarb"/>
</dbReference>
<feature type="domain" description="Mvd1 C-terminal" evidence="8">
    <location>
        <begin position="185"/>
        <end position="316"/>
    </location>
</feature>
<dbReference type="InterPro" id="IPR020568">
    <property type="entry name" value="Ribosomal_Su5_D2-typ_SF"/>
</dbReference>
<evidence type="ECO:0000313" key="10">
    <source>
        <dbReference type="EMBL" id="EKU93260.1"/>
    </source>
</evidence>
<keyword evidence="4" id="KW-0547">Nucleotide-binding</keyword>
<accession>K9EVN6</accession>
<gene>
    <name evidence="10" type="ORF">HMPREF9698_01421</name>
</gene>
<dbReference type="InterPro" id="IPR014721">
    <property type="entry name" value="Ribsml_uS5_D2-typ_fold_subgr"/>
</dbReference>
<keyword evidence="6" id="KW-0443">Lipid metabolism</keyword>
<dbReference type="GO" id="GO:0005829">
    <property type="term" value="C:cytosol"/>
    <property type="evidence" value="ECO:0007669"/>
    <property type="project" value="InterPro"/>
</dbReference>
<dbReference type="eggNOG" id="COG3407">
    <property type="taxonomic scope" value="Bacteria"/>
</dbReference>
<dbReference type="AlphaFoldDB" id="K9EVN6"/>
<dbReference type="InterPro" id="IPR036554">
    <property type="entry name" value="GHMP_kinase_C_sf"/>
</dbReference>
<keyword evidence="11" id="KW-1185">Reference proteome</keyword>
<dbReference type="Proteomes" id="UP000009875">
    <property type="component" value="Unassembled WGS sequence"/>
</dbReference>
<name>K9EVN6_9LACT</name>
<organism evidence="10 11">
    <name type="scientific">Alloiococcus otitis ATCC 51267</name>
    <dbReference type="NCBI Taxonomy" id="883081"/>
    <lineage>
        <taxon>Bacteria</taxon>
        <taxon>Bacillati</taxon>
        <taxon>Bacillota</taxon>
        <taxon>Bacilli</taxon>
        <taxon>Lactobacillales</taxon>
        <taxon>Carnobacteriaceae</taxon>
        <taxon>Alloiococcus</taxon>
    </lineage>
</organism>
<dbReference type="PANTHER" id="PTHR10977">
    <property type="entry name" value="DIPHOSPHOMEVALONATE DECARBOXYLASE"/>
    <property type="match status" value="1"/>
</dbReference>
<dbReference type="GO" id="GO:0019287">
    <property type="term" value="P:isopentenyl diphosphate biosynthetic process, mevalonate pathway"/>
    <property type="evidence" value="ECO:0007669"/>
    <property type="project" value="InterPro"/>
</dbReference>
<dbReference type="InterPro" id="IPR029765">
    <property type="entry name" value="Mev_diP_decarb"/>
</dbReference>
<keyword evidence="3" id="KW-0444">Lipid biosynthesis</keyword>
<dbReference type="Pfam" id="PF22700">
    <property type="entry name" value="MVD-like_N"/>
    <property type="match status" value="1"/>
</dbReference>
<evidence type="ECO:0000256" key="5">
    <source>
        <dbReference type="ARBA" id="ARBA00022840"/>
    </source>
</evidence>
<evidence type="ECO:0000259" key="9">
    <source>
        <dbReference type="Pfam" id="PF22700"/>
    </source>
</evidence>
<dbReference type="GO" id="GO:0004163">
    <property type="term" value="F:diphosphomevalonate decarboxylase activity"/>
    <property type="evidence" value="ECO:0007669"/>
    <property type="project" value="UniProtKB-EC"/>
</dbReference>
<keyword evidence="5" id="KW-0067">ATP-binding</keyword>
<dbReference type="HOGENOM" id="CLU_040369_0_0_9"/>
<dbReference type="Gene3D" id="3.30.230.10">
    <property type="match status" value="1"/>
</dbReference>
<proteinExistence type="inferred from homology"/>
<dbReference type="GO" id="GO:0005524">
    <property type="term" value="F:ATP binding"/>
    <property type="evidence" value="ECO:0007669"/>
    <property type="project" value="UniProtKB-KW"/>
</dbReference>